<accession>C4LBA2</accession>
<name>C4LBA2_TOLAT</name>
<reference evidence="1 2" key="2">
    <citation type="journal article" date="2011" name="Stand. Genomic Sci.">
        <title>Complete genome sequence of Tolumonas auensis type strain (TA 4).</title>
        <authorList>
            <person name="Chertkov O."/>
            <person name="Copeland A."/>
            <person name="Lucas S."/>
            <person name="Lapidus A."/>
            <person name="Berry K.W."/>
            <person name="Detter J.C."/>
            <person name="Del Rio T.G."/>
            <person name="Hammon N."/>
            <person name="Dalin E."/>
            <person name="Tice H."/>
            <person name="Pitluck S."/>
            <person name="Richardson P."/>
            <person name="Bruce D."/>
            <person name="Goodwin L."/>
            <person name="Han C."/>
            <person name="Tapia R."/>
            <person name="Saunders E."/>
            <person name="Schmutz J."/>
            <person name="Brettin T."/>
            <person name="Larimer F."/>
            <person name="Land M."/>
            <person name="Hauser L."/>
            <person name="Spring S."/>
            <person name="Rohde M."/>
            <person name="Kyrpides N.C."/>
            <person name="Ivanova N."/>
            <person name="Goker M."/>
            <person name="Beller H.R."/>
            <person name="Klenk H.P."/>
            <person name="Woyke T."/>
        </authorList>
    </citation>
    <scope>NUCLEOTIDE SEQUENCE [LARGE SCALE GENOMIC DNA]</scope>
    <source>
        <strain evidence="2">DSM 9187 / TA4</strain>
    </source>
</reference>
<dbReference type="EMBL" id="CP001616">
    <property type="protein sequence ID" value="ACQ92337.1"/>
    <property type="molecule type" value="Genomic_DNA"/>
</dbReference>
<evidence type="ECO:0000313" key="1">
    <source>
        <dbReference type="EMBL" id="ACQ92337.1"/>
    </source>
</evidence>
<gene>
    <name evidence="1" type="ordered locus">Tola_0709</name>
</gene>
<evidence type="ECO:0000313" key="2">
    <source>
        <dbReference type="Proteomes" id="UP000009073"/>
    </source>
</evidence>
<dbReference type="AlphaFoldDB" id="C4LBA2"/>
<proteinExistence type="predicted"/>
<dbReference type="KEGG" id="tau:Tola_0709"/>
<keyword evidence="2" id="KW-1185">Reference proteome</keyword>
<reference evidence="2" key="1">
    <citation type="submission" date="2009-05" db="EMBL/GenBank/DDBJ databases">
        <title>Complete sequence of Tolumonas auensis DSM 9187.</title>
        <authorList>
            <consortium name="US DOE Joint Genome Institute"/>
            <person name="Lucas S."/>
            <person name="Copeland A."/>
            <person name="Lapidus A."/>
            <person name="Glavina del Rio T."/>
            <person name="Tice H."/>
            <person name="Bruce D."/>
            <person name="Goodwin L."/>
            <person name="Pitluck S."/>
            <person name="Chertkov O."/>
            <person name="Brettin T."/>
            <person name="Detter J.C."/>
            <person name="Han C."/>
            <person name="Larimer F."/>
            <person name="Land M."/>
            <person name="Hauser L."/>
            <person name="Kyrpides N."/>
            <person name="Mikhailova N."/>
            <person name="Spring S."/>
            <person name="Beller H."/>
        </authorList>
    </citation>
    <scope>NUCLEOTIDE SEQUENCE [LARGE SCALE GENOMIC DNA]</scope>
    <source>
        <strain evidence="2">DSM 9187 / TA4</strain>
    </source>
</reference>
<organism evidence="1 2">
    <name type="scientific">Tolumonas auensis (strain DSM 9187 / NBRC 110442 / TA 4)</name>
    <dbReference type="NCBI Taxonomy" id="595494"/>
    <lineage>
        <taxon>Bacteria</taxon>
        <taxon>Pseudomonadati</taxon>
        <taxon>Pseudomonadota</taxon>
        <taxon>Gammaproteobacteria</taxon>
        <taxon>Aeromonadales</taxon>
        <taxon>Aeromonadaceae</taxon>
        <taxon>Tolumonas</taxon>
    </lineage>
</organism>
<dbReference type="HOGENOM" id="CLU_3104957_0_0_6"/>
<sequence>MYAVRFLICKATLPPLVDSTTGLFPLLMCKSLRFIENRLLDVIVDLQTEPL</sequence>
<dbReference type="Proteomes" id="UP000009073">
    <property type="component" value="Chromosome"/>
</dbReference>
<protein>
    <submittedName>
        <fullName evidence="1">Uncharacterized protein</fullName>
    </submittedName>
</protein>